<dbReference type="Proteomes" id="UP001497482">
    <property type="component" value="Chromosome 5"/>
</dbReference>
<dbReference type="AlphaFoldDB" id="A0AAV2M1W9"/>
<feature type="chain" id="PRO_5043629192" description="Secreted protein" evidence="1">
    <location>
        <begin position="21"/>
        <end position="149"/>
    </location>
</feature>
<dbReference type="EMBL" id="OZ035827">
    <property type="protein sequence ID" value="CAL1607304.1"/>
    <property type="molecule type" value="Genomic_DNA"/>
</dbReference>
<accession>A0AAV2M1W9</accession>
<organism evidence="2 3">
    <name type="scientific">Knipowitschia caucasica</name>
    <name type="common">Caucasian dwarf goby</name>
    <name type="synonym">Pomatoschistus caucasicus</name>
    <dbReference type="NCBI Taxonomy" id="637954"/>
    <lineage>
        <taxon>Eukaryota</taxon>
        <taxon>Metazoa</taxon>
        <taxon>Chordata</taxon>
        <taxon>Craniata</taxon>
        <taxon>Vertebrata</taxon>
        <taxon>Euteleostomi</taxon>
        <taxon>Actinopterygii</taxon>
        <taxon>Neopterygii</taxon>
        <taxon>Teleostei</taxon>
        <taxon>Neoteleostei</taxon>
        <taxon>Acanthomorphata</taxon>
        <taxon>Gobiaria</taxon>
        <taxon>Gobiiformes</taxon>
        <taxon>Gobioidei</taxon>
        <taxon>Gobiidae</taxon>
        <taxon>Gobiinae</taxon>
        <taxon>Knipowitschia</taxon>
    </lineage>
</organism>
<keyword evidence="1" id="KW-0732">Signal</keyword>
<proteinExistence type="predicted"/>
<evidence type="ECO:0008006" key="4">
    <source>
        <dbReference type="Google" id="ProtNLM"/>
    </source>
</evidence>
<reference evidence="2 3" key="1">
    <citation type="submission" date="2024-04" db="EMBL/GenBank/DDBJ databases">
        <authorList>
            <person name="Waldvogel A.-M."/>
            <person name="Schoenle A."/>
        </authorList>
    </citation>
    <scope>NUCLEOTIDE SEQUENCE [LARGE SCALE GENOMIC DNA]</scope>
</reference>
<gene>
    <name evidence="2" type="ORF">KC01_LOCUS34357</name>
</gene>
<sequence>MVSFSCSLFAGWAPFASVSSFSVCSGRGALAPGVARRSSVAGRVSLPGLLGSSVSLALARALARSGPGSAGVAVAGAGSGAGRCAAGGRGLGVAVPAWARCSGAGRWVAVREAVCLGRGARGAFFAGSRAVPRRGRVRLRFAGSAQAVC</sequence>
<protein>
    <recommendedName>
        <fullName evidence="4">Secreted protein</fullName>
    </recommendedName>
</protein>
<keyword evidence="3" id="KW-1185">Reference proteome</keyword>
<feature type="signal peptide" evidence="1">
    <location>
        <begin position="1"/>
        <end position="20"/>
    </location>
</feature>
<evidence type="ECO:0000313" key="3">
    <source>
        <dbReference type="Proteomes" id="UP001497482"/>
    </source>
</evidence>
<evidence type="ECO:0000313" key="2">
    <source>
        <dbReference type="EMBL" id="CAL1607304.1"/>
    </source>
</evidence>
<evidence type="ECO:0000256" key="1">
    <source>
        <dbReference type="SAM" id="SignalP"/>
    </source>
</evidence>
<name>A0AAV2M1W9_KNICA</name>